<comment type="similarity">
    <text evidence="5">Belongs to the protein N5-glutamine methyltransferase family. PrmC subfamily.</text>
</comment>
<dbReference type="EMBL" id="PVTV01000016">
    <property type="protein sequence ID" value="PRY96719.1"/>
    <property type="molecule type" value="Genomic_DNA"/>
</dbReference>
<evidence type="ECO:0000256" key="5">
    <source>
        <dbReference type="HAMAP-Rule" id="MF_02126"/>
    </source>
</evidence>
<dbReference type="GO" id="GO:0032259">
    <property type="term" value="P:methylation"/>
    <property type="evidence" value="ECO:0007669"/>
    <property type="project" value="UniProtKB-KW"/>
</dbReference>
<comment type="caution">
    <text evidence="8">The sequence shown here is derived from an EMBL/GenBank/DDBJ whole genome shotgun (WGS) entry which is preliminary data.</text>
</comment>
<dbReference type="NCBIfam" id="TIGR00536">
    <property type="entry name" value="hemK_fam"/>
    <property type="match status" value="1"/>
</dbReference>
<dbReference type="InterPro" id="IPR029063">
    <property type="entry name" value="SAM-dependent_MTases_sf"/>
</dbReference>
<organism evidence="8 9">
    <name type="scientific">Jezberella montanilacus</name>
    <dbReference type="NCBI Taxonomy" id="323426"/>
    <lineage>
        <taxon>Bacteria</taxon>
        <taxon>Pseudomonadati</taxon>
        <taxon>Pseudomonadota</taxon>
        <taxon>Betaproteobacteria</taxon>
        <taxon>Burkholderiales</taxon>
        <taxon>Alcaligenaceae</taxon>
        <taxon>Jezberella</taxon>
    </lineage>
</organism>
<dbReference type="Pfam" id="PF05175">
    <property type="entry name" value="MTS"/>
    <property type="match status" value="1"/>
</dbReference>
<comment type="function">
    <text evidence="5">Methylates the class 1 translation termination release factors RF1/PrfA and RF2/PrfB on the glutamine residue of the universally conserved GGQ motif.</text>
</comment>
<dbReference type="CDD" id="cd02440">
    <property type="entry name" value="AdoMet_MTases"/>
    <property type="match status" value="1"/>
</dbReference>
<evidence type="ECO:0000259" key="7">
    <source>
        <dbReference type="Pfam" id="PF17827"/>
    </source>
</evidence>
<dbReference type="PANTHER" id="PTHR18895:SF74">
    <property type="entry name" value="MTRF1L RELEASE FACTOR GLUTAMINE METHYLTRANSFERASE"/>
    <property type="match status" value="1"/>
</dbReference>
<evidence type="ECO:0000256" key="4">
    <source>
        <dbReference type="ARBA" id="ARBA00048391"/>
    </source>
</evidence>
<dbReference type="SUPFAM" id="SSF53335">
    <property type="entry name" value="S-adenosyl-L-methionine-dependent methyltransferases"/>
    <property type="match status" value="1"/>
</dbReference>
<dbReference type="GO" id="GO:0102559">
    <property type="term" value="F:peptide chain release factor N(5)-glutamine methyltransferase activity"/>
    <property type="evidence" value="ECO:0007669"/>
    <property type="project" value="UniProtKB-EC"/>
</dbReference>
<keyword evidence="9" id="KW-1185">Reference proteome</keyword>
<evidence type="ECO:0000256" key="3">
    <source>
        <dbReference type="ARBA" id="ARBA00022691"/>
    </source>
</evidence>
<dbReference type="EC" id="2.1.1.297" evidence="5"/>
<feature type="binding site" evidence="5">
    <location>
        <position position="135"/>
    </location>
    <ligand>
        <name>S-adenosyl-L-methionine</name>
        <dbReference type="ChEBI" id="CHEBI:59789"/>
    </ligand>
</feature>
<dbReference type="InterPro" id="IPR004556">
    <property type="entry name" value="HemK-like"/>
</dbReference>
<feature type="binding site" evidence="5">
    <location>
        <begin position="178"/>
        <end position="181"/>
    </location>
    <ligand>
        <name>substrate</name>
    </ligand>
</feature>
<evidence type="ECO:0000313" key="9">
    <source>
        <dbReference type="Proteomes" id="UP000238308"/>
    </source>
</evidence>
<gene>
    <name evidence="5" type="primary">prmC</name>
    <name evidence="8" type="ORF">BCM14_2472</name>
</gene>
<dbReference type="Gene3D" id="1.10.8.10">
    <property type="entry name" value="DNA helicase RuvA subunit, C-terminal domain"/>
    <property type="match status" value="1"/>
</dbReference>
<feature type="binding site" evidence="5">
    <location>
        <position position="178"/>
    </location>
    <ligand>
        <name>S-adenosyl-L-methionine</name>
        <dbReference type="ChEBI" id="CHEBI:59789"/>
    </ligand>
</feature>
<feature type="domain" description="Release factor glutamine methyltransferase N-terminal" evidence="7">
    <location>
        <begin position="7"/>
        <end position="67"/>
    </location>
</feature>
<dbReference type="OrthoDB" id="9800643at2"/>
<reference evidence="8 9" key="1">
    <citation type="submission" date="2018-03" db="EMBL/GenBank/DDBJ databases">
        <title>Genomic Encyclopedia of Type Strains, Phase III (KMG-III): the genomes of soil and plant-associated and newly described type strains.</title>
        <authorList>
            <person name="Whitman W."/>
        </authorList>
    </citation>
    <scope>NUCLEOTIDE SEQUENCE [LARGE SCALE GENOMIC DNA]</scope>
    <source>
        <strain evidence="8 9">MWH-P2sevCIIIb</strain>
    </source>
</reference>
<dbReference type="InterPro" id="IPR007848">
    <property type="entry name" value="Small_mtfrase_dom"/>
</dbReference>
<evidence type="ECO:0000313" key="8">
    <source>
        <dbReference type="EMBL" id="PRY96719.1"/>
    </source>
</evidence>
<dbReference type="PANTHER" id="PTHR18895">
    <property type="entry name" value="HEMK METHYLTRANSFERASE"/>
    <property type="match status" value="1"/>
</dbReference>
<dbReference type="InterPro" id="IPR050320">
    <property type="entry name" value="N5-glutamine_MTase"/>
</dbReference>
<feature type="domain" description="Methyltransferase small" evidence="6">
    <location>
        <begin position="104"/>
        <end position="188"/>
    </location>
</feature>
<sequence>MQTVQTLLQMSGLPRLEGRMLLEFVLKQPRSWLLAHDTDPLSPEVTAAFLSLAAKRRQGHPMAHLVGQREFRGHMLQVSSDVLIPRPDTELLVELGLVAVEVVQASSLLDLGTGSGAIAISIALARPNVRVTATDFSADALAIAQANAMTLGAKIQWWQGDWYEALPPEGRFDVIVSNPPYIASNDEHLLQGDLRFEPRHALTDDGDGLSHIKTIISGAVQYLTSGGQLWLEHGYEQASTVQDLLGLAGFDAIKTHHDLAGQPRVTGGCLY</sequence>
<keyword evidence="1 5" id="KW-0489">Methyltransferase</keyword>
<protein>
    <recommendedName>
        <fullName evidence="5">Release factor glutamine methyltransferase</fullName>
        <shortName evidence="5">RF MTase</shortName>
        <ecNumber evidence="5">2.1.1.297</ecNumber>
    </recommendedName>
    <alternativeName>
        <fullName evidence="5">N5-glutamine methyltransferase PrmC</fullName>
    </alternativeName>
    <alternativeName>
        <fullName evidence="5">Protein-(glutamine-N5) MTase PrmC</fullName>
    </alternativeName>
    <alternativeName>
        <fullName evidence="5">Protein-glutamine N-methyltransferase PrmC</fullName>
    </alternativeName>
</protein>
<accession>A0A2T0XCQ1</accession>
<dbReference type="RefSeq" id="WP_106228313.1">
    <property type="nucleotide sequence ID" value="NZ_PVTV01000016.1"/>
</dbReference>
<evidence type="ECO:0000256" key="1">
    <source>
        <dbReference type="ARBA" id="ARBA00022603"/>
    </source>
</evidence>
<comment type="catalytic activity">
    <reaction evidence="4 5">
        <text>L-glutaminyl-[peptide chain release factor] + S-adenosyl-L-methionine = N(5)-methyl-L-glutaminyl-[peptide chain release factor] + S-adenosyl-L-homocysteine + H(+)</text>
        <dbReference type="Rhea" id="RHEA:42896"/>
        <dbReference type="Rhea" id="RHEA-COMP:10271"/>
        <dbReference type="Rhea" id="RHEA-COMP:10272"/>
        <dbReference type="ChEBI" id="CHEBI:15378"/>
        <dbReference type="ChEBI" id="CHEBI:30011"/>
        <dbReference type="ChEBI" id="CHEBI:57856"/>
        <dbReference type="ChEBI" id="CHEBI:59789"/>
        <dbReference type="ChEBI" id="CHEBI:61891"/>
        <dbReference type="EC" id="2.1.1.297"/>
    </reaction>
</comment>
<proteinExistence type="inferred from homology"/>
<evidence type="ECO:0000259" key="6">
    <source>
        <dbReference type="Pfam" id="PF05175"/>
    </source>
</evidence>
<dbReference type="AlphaFoldDB" id="A0A2T0XCQ1"/>
<dbReference type="GO" id="GO:0003676">
    <property type="term" value="F:nucleic acid binding"/>
    <property type="evidence" value="ECO:0007669"/>
    <property type="project" value="InterPro"/>
</dbReference>
<keyword evidence="2 5" id="KW-0808">Transferase</keyword>
<dbReference type="InterPro" id="IPR040758">
    <property type="entry name" value="PrmC_N"/>
</dbReference>
<dbReference type="InterPro" id="IPR019874">
    <property type="entry name" value="RF_methyltr_PrmC"/>
</dbReference>
<feature type="binding site" evidence="5">
    <location>
        <position position="162"/>
    </location>
    <ligand>
        <name>S-adenosyl-L-methionine</name>
        <dbReference type="ChEBI" id="CHEBI:59789"/>
    </ligand>
</feature>
<dbReference type="Gene3D" id="3.40.50.150">
    <property type="entry name" value="Vaccinia Virus protein VP39"/>
    <property type="match status" value="1"/>
</dbReference>
<evidence type="ECO:0000256" key="2">
    <source>
        <dbReference type="ARBA" id="ARBA00022679"/>
    </source>
</evidence>
<name>A0A2T0XCQ1_9BURK</name>
<dbReference type="NCBIfam" id="TIGR03534">
    <property type="entry name" value="RF_mod_PrmC"/>
    <property type="match status" value="1"/>
</dbReference>
<dbReference type="Pfam" id="PF17827">
    <property type="entry name" value="PrmC_N"/>
    <property type="match status" value="1"/>
</dbReference>
<dbReference type="FunFam" id="3.40.50.150:FF:000053">
    <property type="entry name" value="Release factor glutamine methyltransferase"/>
    <property type="match status" value="1"/>
</dbReference>
<dbReference type="PROSITE" id="PS00092">
    <property type="entry name" value="N6_MTASE"/>
    <property type="match status" value="1"/>
</dbReference>
<dbReference type="InterPro" id="IPR002052">
    <property type="entry name" value="DNA_methylase_N6_adenine_CS"/>
</dbReference>
<feature type="binding site" evidence="5">
    <location>
        <begin position="112"/>
        <end position="116"/>
    </location>
    <ligand>
        <name>S-adenosyl-L-methionine</name>
        <dbReference type="ChEBI" id="CHEBI:59789"/>
    </ligand>
</feature>
<dbReference type="HAMAP" id="MF_02126">
    <property type="entry name" value="RF_methyltr_PrmC"/>
    <property type="match status" value="1"/>
</dbReference>
<keyword evidence="3 5" id="KW-0949">S-adenosyl-L-methionine</keyword>
<dbReference type="Proteomes" id="UP000238308">
    <property type="component" value="Unassembled WGS sequence"/>
</dbReference>